<dbReference type="Gene3D" id="3.30.565.10">
    <property type="entry name" value="Histidine kinase-like ATPase, C-terminal domain"/>
    <property type="match status" value="1"/>
</dbReference>
<dbReference type="Proteomes" id="UP000627984">
    <property type="component" value="Unassembled WGS sequence"/>
</dbReference>
<feature type="compositionally biased region" description="Basic and acidic residues" evidence="2">
    <location>
        <begin position="190"/>
        <end position="203"/>
    </location>
</feature>
<keyword evidence="1" id="KW-0418">Kinase</keyword>
<dbReference type="PANTHER" id="PTHR35526">
    <property type="entry name" value="ANTI-SIGMA-F FACTOR RSBW-RELATED"/>
    <property type="match status" value="1"/>
</dbReference>
<dbReference type="PANTHER" id="PTHR35526:SF3">
    <property type="entry name" value="ANTI-SIGMA-F FACTOR RSBW"/>
    <property type="match status" value="1"/>
</dbReference>
<evidence type="ECO:0000256" key="2">
    <source>
        <dbReference type="SAM" id="MobiDB-lite"/>
    </source>
</evidence>
<feature type="region of interest" description="Disordered" evidence="2">
    <location>
        <begin position="164"/>
        <end position="226"/>
    </location>
</feature>
<name>A0AA37BNC1_9ACTN</name>
<organism evidence="4 5">
    <name type="scientific">Planomonospora parontospora</name>
    <dbReference type="NCBI Taxonomy" id="58119"/>
    <lineage>
        <taxon>Bacteria</taxon>
        <taxon>Bacillati</taxon>
        <taxon>Actinomycetota</taxon>
        <taxon>Actinomycetes</taxon>
        <taxon>Streptosporangiales</taxon>
        <taxon>Streptosporangiaceae</taxon>
        <taxon>Planomonospora</taxon>
    </lineage>
</organism>
<dbReference type="RefSeq" id="WP_191897964.1">
    <property type="nucleotide sequence ID" value="NZ_BMQD01000029.1"/>
</dbReference>
<protein>
    <recommendedName>
        <fullName evidence="3">Histidine kinase/HSP90-like ATPase domain-containing protein</fullName>
    </recommendedName>
</protein>
<keyword evidence="1" id="KW-0723">Serine/threonine-protein kinase</keyword>
<dbReference type="EMBL" id="BMQD01000029">
    <property type="protein sequence ID" value="GGK94251.1"/>
    <property type="molecule type" value="Genomic_DNA"/>
</dbReference>
<dbReference type="InterPro" id="IPR003594">
    <property type="entry name" value="HATPase_dom"/>
</dbReference>
<comment type="caution">
    <text evidence="4">The sequence shown here is derived from an EMBL/GenBank/DDBJ whole genome shotgun (WGS) entry which is preliminary data.</text>
</comment>
<evidence type="ECO:0000313" key="4">
    <source>
        <dbReference type="EMBL" id="GGK94251.1"/>
    </source>
</evidence>
<reference evidence="4" key="1">
    <citation type="journal article" date="2014" name="Int. J. Syst. Evol. Microbiol.">
        <title>Complete genome sequence of Corynebacterium casei LMG S-19264T (=DSM 44701T), isolated from a smear-ripened cheese.</title>
        <authorList>
            <consortium name="US DOE Joint Genome Institute (JGI-PGF)"/>
            <person name="Walter F."/>
            <person name="Albersmeier A."/>
            <person name="Kalinowski J."/>
            <person name="Ruckert C."/>
        </authorList>
    </citation>
    <scope>NUCLEOTIDE SEQUENCE</scope>
    <source>
        <strain evidence="4">JCM 3093</strain>
    </source>
</reference>
<dbReference type="Pfam" id="PF13581">
    <property type="entry name" value="HATPase_c_2"/>
    <property type="match status" value="1"/>
</dbReference>
<evidence type="ECO:0000313" key="5">
    <source>
        <dbReference type="Proteomes" id="UP000627984"/>
    </source>
</evidence>
<reference evidence="4" key="2">
    <citation type="submission" date="2022-09" db="EMBL/GenBank/DDBJ databases">
        <authorList>
            <person name="Sun Q."/>
            <person name="Ohkuma M."/>
        </authorList>
    </citation>
    <scope>NUCLEOTIDE SEQUENCE</scope>
    <source>
        <strain evidence="4">JCM 3093</strain>
    </source>
</reference>
<sequence length="272" mass="27945">MNTLTPTTTPAPAAARTASEHEELVLLRTRYGQLLAAARAAVAAERLGEPDPVAHVRYLLAETGQLPVAGARPSHLLAGTPTGPAAAGPVFERTFPGRPETIEQVRRFVAGVLTGCPRASDAVLCASELATNALMHSASGCGGQFTVRLQVCGQVCVRLEVTDQGAQSPSVPARGPHMAAHRQSVTAHASAHDPHVPAQRDQEPAAEPGCPPEGRDAGLERPADEGGLGLGIVRALVGGREGDPGLSWNQTPDGSVVAATLTWSAPAFEAAG</sequence>
<dbReference type="GO" id="GO:0004674">
    <property type="term" value="F:protein serine/threonine kinase activity"/>
    <property type="evidence" value="ECO:0007669"/>
    <property type="project" value="UniProtKB-KW"/>
</dbReference>
<gene>
    <name evidence="4" type="ORF">GCM10010126_62060</name>
</gene>
<accession>A0AA37BNC1</accession>
<feature type="domain" description="Histidine kinase/HSP90-like ATPase" evidence="3">
    <location>
        <begin position="95"/>
        <end position="237"/>
    </location>
</feature>
<proteinExistence type="predicted"/>
<feature type="compositionally biased region" description="Basic and acidic residues" evidence="2">
    <location>
        <begin position="213"/>
        <end position="224"/>
    </location>
</feature>
<dbReference type="InterPro" id="IPR050267">
    <property type="entry name" value="Anti-sigma-factor_SerPK"/>
</dbReference>
<dbReference type="InterPro" id="IPR036890">
    <property type="entry name" value="HATPase_C_sf"/>
</dbReference>
<keyword evidence="1" id="KW-0808">Transferase</keyword>
<dbReference type="AlphaFoldDB" id="A0AA37BNC1"/>
<evidence type="ECO:0000256" key="1">
    <source>
        <dbReference type="ARBA" id="ARBA00022527"/>
    </source>
</evidence>
<evidence type="ECO:0000259" key="3">
    <source>
        <dbReference type="Pfam" id="PF13581"/>
    </source>
</evidence>
<dbReference type="CDD" id="cd16936">
    <property type="entry name" value="HATPase_RsbW-like"/>
    <property type="match status" value="1"/>
</dbReference>